<dbReference type="EMBL" id="JAUYVH010000004">
    <property type="protein sequence ID" value="MDQ9170685.1"/>
    <property type="molecule type" value="Genomic_DNA"/>
</dbReference>
<dbReference type="Gene3D" id="3.40.50.2000">
    <property type="entry name" value="Glycogen Phosphorylase B"/>
    <property type="match status" value="2"/>
</dbReference>
<dbReference type="Pfam" id="PF13692">
    <property type="entry name" value="Glyco_trans_1_4"/>
    <property type="match status" value="1"/>
</dbReference>
<gene>
    <name evidence="2" type="ORF">Q8A64_09720</name>
</gene>
<organism evidence="2 3">
    <name type="scientific">Keguizhuia sedimenti</name>
    <dbReference type="NCBI Taxonomy" id="3064264"/>
    <lineage>
        <taxon>Bacteria</taxon>
        <taxon>Pseudomonadati</taxon>
        <taxon>Pseudomonadota</taxon>
        <taxon>Betaproteobacteria</taxon>
        <taxon>Burkholderiales</taxon>
        <taxon>Oxalobacteraceae</taxon>
        <taxon>Keguizhuia</taxon>
    </lineage>
</organism>
<dbReference type="InterPro" id="IPR028098">
    <property type="entry name" value="Glyco_trans_4-like_N"/>
</dbReference>
<evidence type="ECO:0000313" key="3">
    <source>
        <dbReference type="Proteomes" id="UP001225596"/>
    </source>
</evidence>
<dbReference type="InterPro" id="IPR050194">
    <property type="entry name" value="Glycosyltransferase_grp1"/>
</dbReference>
<dbReference type="Proteomes" id="UP001225596">
    <property type="component" value="Unassembled WGS sequence"/>
</dbReference>
<dbReference type="GO" id="GO:0016757">
    <property type="term" value="F:glycosyltransferase activity"/>
    <property type="evidence" value="ECO:0007669"/>
    <property type="project" value="UniProtKB-KW"/>
</dbReference>
<keyword evidence="3" id="KW-1185">Reference proteome</keyword>
<keyword evidence="2" id="KW-0808">Transferase</keyword>
<keyword evidence="2" id="KW-0328">Glycosyltransferase</keyword>
<accession>A0ABU1BNW7</accession>
<dbReference type="RefSeq" id="WP_338436615.1">
    <property type="nucleotide sequence ID" value="NZ_JAUYVH010000004.1"/>
</dbReference>
<sequence>MRILLVSEDIPYPQMGGLAKHVLRLARALVDDGHQVDLLGGKKYSMEIIGEEGNFGGRFFGELDGHETQWKEGKLGMYVPMRRTWSARRFAKVILRHAGNYDVVHYHGHIPNVACYLPAHINFVQTRHDQGSDCLADIRFRNGEICTEKDPVHCASCKTPRPNVVQKTVSVMAVNRYRSEVARGFQRHKTIFVSEMLRKNFGRTMGYDSNWGTVIHNFVNTDSIEKAISQAKAPTDPTRIRVFMAGKLYRAKGVEAFLREISGKLPPHMEILIAGDGPDGERLRKEFASDKIEFMGWCSPEKTLETAAASSVVVMPSLCEEAFGYATLEGLLLGKPTFALAHGATPELTVYSSYPDQLRLHPDMTSLVSDLITFTPSASTPPPPNNLASVEYAVKKILNVYTMPADQAVQA</sequence>
<dbReference type="CDD" id="cd03801">
    <property type="entry name" value="GT4_PimA-like"/>
    <property type="match status" value="1"/>
</dbReference>
<proteinExistence type="predicted"/>
<evidence type="ECO:0000259" key="1">
    <source>
        <dbReference type="Pfam" id="PF13439"/>
    </source>
</evidence>
<dbReference type="Pfam" id="PF13439">
    <property type="entry name" value="Glyco_transf_4"/>
    <property type="match status" value="1"/>
</dbReference>
<dbReference type="PANTHER" id="PTHR45947:SF3">
    <property type="entry name" value="SULFOQUINOVOSYL TRANSFERASE SQD2"/>
    <property type="match status" value="1"/>
</dbReference>
<dbReference type="PANTHER" id="PTHR45947">
    <property type="entry name" value="SULFOQUINOVOSYL TRANSFERASE SQD2"/>
    <property type="match status" value="1"/>
</dbReference>
<dbReference type="SUPFAM" id="SSF53756">
    <property type="entry name" value="UDP-Glycosyltransferase/glycogen phosphorylase"/>
    <property type="match status" value="1"/>
</dbReference>
<comment type="caution">
    <text evidence="2">The sequence shown here is derived from an EMBL/GenBank/DDBJ whole genome shotgun (WGS) entry which is preliminary data.</text>
</comment>
<protein>
    <submittedName>
        <fullName evidence="2">Glycosyltransferase family 4 protein</fullName>
        <ecNumber evidence="2">2.4.-.-</ecNumber>
    </submittedName>
</protein>
<reference evidence="2 3" key="1">
    <citation type="submission" date="2023-08" db="EMBL/GenBank/DDBJ databases">
        <title>Oxalobacteraceae gen .nov., isolated from river sludge outside the plant.</title>
        <authorList>
            <person name="Zhao S.Y."/>
        </authorList>
    </citation>
    <scope>NUCLEOTIDE SEQUENCE [LARGE SCALE GENOMIC DNA]</scope>
    <source>
        <strain evidence="2 3">R-40</strain>
    </source>
</reference>
<evidence type="ECO:0000313" key="2">
    <source>
        <dbReference type="EMBL" id="MDQ9170685.1"/>
    </source>
</evidence>
<feature type="domain" description="Glycosyltransferase subfamily 4-like N-terminal" evidence="1">
    <location>
        <begin position="15"/>
        <end position="222"/>
    </location>
</feature>
<name>A0ABU1BNW7_9BURK</name>
<dbReference type="EC" id="2.4.-.-" evidence="2"/>